<gene>
    <name evidence="3" type="ORF">AC631_05376</name>
</gene>
<dbReference type="PROSITE" id="PS50084">
    <property type="entry name" value="KH_TYPE_1"/>
    <property type="match status" value="1"/>
</dbReference>
<dbReference type="GO" id="GO:0003723">
    <property type="term" value="F:RNA binding"/>
    <property type="evidence" value="ECO:0007669"/>
    <property type="project" value="UniProtKB-UniRule"/>
</dbReference>
<evidence type="ECO:0000256" key="1">
    <source>
        <dbReference type="PROSITE-ProRule" id="PRU00117"/>
    </source>
</evidence>
<dbReference type="Proteomes" id="UP000054251">
    <property type="component" value="Unassembled WGS sequence"/>
</dbReference>
<protein>
    <recommendedName>
        <fullName evidence="2">K Homology domain-containing protein</fullName>
    </recommendedName>
</protein>
<dbReference type="AlphaFoldDB" id="A0A0V1PRR6"/>
<keyword evidence="1" id="KW-0694">RNA-binding</keyword>
<dbReference type="SMART" id="SM00322">
    <property type="entry name" value="KH"/>
    <property type="match status" value="1"/>
</dbReference>
<keyword evidence="4" id="KW-1185">Reference proteome</keyword>
<accession>A0A0V1PRR6</accession>
<name>A0A0V1PRR6_9ASCO</name>
<dbReference type="OrthoDB" id="271862at2759"/>
<evidence type="ECO:0000313" key="4">
    <source>
        <dbReference type="Proteomes" id="UP000054251"/>
    </source>
</evidence>
<dbReference type="GeneID" id="26842385"/>
<dbReference type="InterPro" id="IPR004088">
    <property type="entry name" value="KH_dom_type_1"/>
</dbReference>
<organism evidence="3 4">
    <name type="scientific">Debaryomyces fabryi</name>
    <dbReference type="NCBI Taxonomy" id="58627"/>
    <lineage>
        <taxon>Eukaryota</taxon>
        <taxon>Fungi</taxon>
        <taxon>Dikarya</taxon>
        <taxon>Ascomycota</taxon>
        <taxon>Saccharomycotina</taxon>
        <taxon>Pichiomycetes</taxon>
        <taxon>Debaryomycetaceae</taxon>
        <taxon>Debaryomyces</taxon>
    </lineage>
</organism>
<dbReference type="EMBL" id="LMYN01000200">
    <property type="protein sequence ID" value="KRZ98863.1"/>
    <property type="molecule type" value="Genomic_DNA"/>
</dbReference>
<proteinExistence type="predicted"/>
<dbReference type="SUPFAM" id="SSF54791">
    <property type="entry name" value="Eukaryotic type KH-domain (KH-domain type I)"/>
    <property type="match status" value="1"/>
</dbReference>
<reference evidence="3 4" key="1">
    <citation type="submission" date="2015-11" db="EMBL/GenBank/DDBJ databases">
        <title>The genome of Debaryomyces fabryi.</title>
        <authorList>
            <person name="Tafer H."/>
            <person name="Lopandic K."/>
        </authorList>
    </citation>
    <scope>NUCLEOTIDE SEQUENCE [LARGE SCALE GENOMIC DNA]</scope>
    <source>
        <strain evidence="3 4">CBS 789</strain>
    </source>
</reference>
<dbReference type="Pfam" id="PF00013">
    <property type="entry name" value="KH_1"/>
    <property type="match status" value="1"/>
</dbReference>
<dbReference type="InterPro" id="IPR036612">
    <property type="entry name" value="KH_dom_type_1_sf"/>
</dbReference>
<dbReference type="InterPro" id="IPR056553">
    <property type="entry name" value="KH_Mug60-KHD4"/>
</dbReference>
<evidence type="ECO:0000313" key="3">
    <source>
        <dbReference type="EMBL" id="KRZ98863.1"/>
    </source>
</evidence>
<dbReference type="InterPro" id="IPR004087">
    <property type="entry name" value="KH_dom"/>
</dbReference>
<dbReference type="Pfam" id="PF24563">
    <property type="entry name" value="KH_Mug60-KHD4"/>
    <property type="match status" value="1"/>
</dbReference>
<feature type="domain" description="K Homology" evidence="2">
    <location>
        <begin position="497"/>
        <end position="579"/>
    </location>
</feature>
<comment type="caution">
    <text evidence="3">The sequence shown here is derived from an EMBL/GenBank/DDBJ whole genome shotgun (WGS) entry which is preliminary data.</text>
</comment>
<evidence type="ECO:0000259" key="2">
    <source>
        <dbReference type="SMART" id="SM00322"/>
    </source>
</evidence>
<sequence length="821" mass="94876">MDKSLVLLTLEYSYLVNSSNTTYFQTNNGLWNHYQVGENIITSNLQNNLQVIDNLGSIEDEINKISQTNENYIRTIKPLINNQLITVSINGSKDFINSSRSRILKSYNQINYKQIKLSSNEFRKVDNEPCEFLVMLNKLSIRYNVEILIDNIDTEFKNVDKKSKNYSIYILGNQDNITVTESQIRILIDNMLNGFHIDSIDIDLSLIPIIGGIELFNFSQIAKQLDSNIYIPDLLPELFNSEILHSTKSLKIWITSKEIYQILMTKDILSNLIDCILKEQNSLVVKEIDLTKVKIDLITLFNQSNILGIMFKYGTFIQVPSLGEADNYKIRVQGQSIESINESIHELTLLSSDYYTININFRNCFNNELEYYLINLIDLKKTCIISYNQYGIEINGLNQEIKQILRKLSTNYYFWRSILNNFTINLRIEINNDQKDFISGKKNGKIIKILNQLNNLAIIKFKPFNEYNFFIDLKLISDNDMVINNLMTGIELIELELPAELKFNIPEVFHKSIIGNGGSIIQSIMKKYNVFIKFSSNLNSAQDKIFYSFKRCSNVLIKCPNKNSKNIGLVKQEIDQLVMHCCLNNMPVTNGGTIYNTTNFELWKSHYILIINRNYNLKFINNLEIETNTYINFPDSIEEFGSADKLIIPIKGSDTKSVFCAQKLSQFLPQNYQFRITYCPGRFDNLISRSNKDFQDRIIIPFKVLLKIEVSVRTTENLHHEILLSYFAPSDISAAINNLTLYLREKNFLILDKQYLQFNPIIEVSNPVVNKLKPITNFVTSGKSKKIVKNQNQNQNPAFALPGIDYTTSLQSINNYVHYIG</sequence>
<dbReference type="Gene3D" id="3.30.1370.10">
    <property type="entry name" value="K Homology domain, type 1"/>
    <property type="match status" value="1"/>
</dbReference>
<dbReference type="RefSeq" id="XP_015464966.1">
    <property type="nucleotide sequence ID" value="XM_015614205.1"/>
</dbReference>